<comment type="similarity">
    <text evidence="2 6">Belongs to the class-A beta-lactamase family.</text>
</comment>
<keyword evidence="5 6" id="KW-0046">Antibiotic resistance</keyword>
<feature type="signal peptide" evidence="7">
    <location>
        <begin position="1"/>
        <end position="25"/>
    </location>
</feature>
<comment type="caution">
    <text evidence="9">The sequence shown here is derived from an EMBL/GenBank/DDBJ whole genome shotgun (WGS) entry which is preliminary data.</text>
</comment>
<dbReference type="PROSITE" id="PS00146">
    <property type="entry name" value="BETA_LACTAMASE_A"/>
    <property type="match status" value="1"/>
</dbReference>
<evidence type="ECO:0000313" key="10">
    <source>
        <dbReference type="Proteomes" id="UP000446768"/>
    </source>
</evidence>
<dbReference type="GO" id="GO:0030655">
    <property type="term" value="P:beta-lactam antibiotic catabolic process"/>
    <property type="evidence" value="ECO:0007669"/>
    <property type="project" value="InterPro"/>
</dbReference>
<evidence type="ECO:0000256" key="7">
    <source>
        <dbReference type="SAM" id="SignalP"/>
    </source>
</evidence>
<keyword evidence="4 6" id="KW-0378">Hydrolase</keyword>
<dbReference type="InterPro" id="IPR012338">
    <property type="entry name" value="Beta-lactam/transpept-like"/>
</dbReference>
<protein>
    <recommendedName>
        <fullName evidence="3 6">Beta-lactamase</fullName>
        <ecNumber evidence="3 6">3.5.2.6</ecNumber>
    </recommendedName>
</protein>
<dbReference type="GO" id="GO:0008800">
    <property type="term" value="F:beta-lactamase activity"/>
    <property type="evidence" value="ECO:0007669"/>
    <property type="project" value="UniProtKB-UniRule"/>
</dbReference>
<name>A0A7X2IHT2_9BURK</name>
<evidence type="ECO:0000259" key="8">
    <source>
        <dbReference type="Pfam" id="PF13354"/>
    </source>
</evidence>
<evidence type="ECO:0000256" key="5">
    <source>
        <dbReference type="ARBA" id="ARBA00023251"/>
    </source>
</evidence>
<organism evidence="9 10">
    <name type="scientific">Pseudoduganella rivuli</name>
    <dbReference type="NCBI Taxonomy" id="2666085"/>
    <lineage>
        <taxon>Bacteria</taxon>
        <taxon>Pseudomonadati</taxon>
        <taxon>Pseudomonadota</taxon>
        <taxon>Betaproteobacteria</taxon>
        <taxon>Burkholderiales</taxon>
        <taxon>Oxalobacteraceae</taxon>
        <taxon>Telluria group</taxon>
        <taxon>Pseudoduganella</taxon>
    </lineage>
</organism>
<dbReference type="InterPro" id="IPR045155">
    <property type="entry name" value="Beta-lactam_cat"/>
</dbReference>
<gene>
    <name evidence="9" type="primary">bla</name>
    <name evidence="9" type="ORF">GJ700_00870</name>
</gene>
<dbReference type="PANTHER" id="PTHR35333:SF3">
    <property type="entry name" value="BETA-LACTAMASE-TYPE TRANSPEPTIDASE FOLD CONTAINING PROTEIN"/>
    <property type="match status" value="1"/>
</dbReference>
<dbReference type="SUPFAM" id="SSF56601">
    <property type="entry name" value="beta-lactamase/transpeptidase-like"/>
    <property type="match status" value="1"/>
</dbReference>
<dbReference type="RefSeq" id="WP_154370764.1">
    <property type="nucleotide sequence ID" value="NZ_WKJJ01000001.1"/>
</dbReference>
<feature type="chain" id="PRO_5031500129" description="Beta-lactamase" evidence="7">
    <location>
        <begin position="26"/>
        <end position="291"/>
    </location>
</feature>
<proteinExistence type="inferred from homology"/>
<dbReference type="Proteomes" id="UP000446768">
    <property type="component" value="Unassembled WGS sequence"/>
</dbReference>
<evidence type="ECO:0000256" key="2">
    <source>
        <dbReference type="ARBA" id="ARBA00009009"/>
    </source>
</evidence>
<dbReference type="InterPro" id="IPR000871">
    <property type="entry name" value="Beta-lactam_class-A"/>
</dbReference>
<evidence type="ECO:0000256" key="3">
    <source>
        <dbReference type="ARBA" id="ARBA00012865"/>
    </source>
</evidence>
<dbReference type="EMBL" id="WKJJ01000001">
    <property type="protein sequence ID" value="MRV70272.1"/>
    <property type="molecule type" value="Genomic_DNA"/>
</dbReference>
<evidence type="ECO:0000256" key="6">
    <source>
        <dbReference type="RuleBase" id="RU361140"/>
    </source>
</evidence>
<dbReference type="AlphaFoldDB" id="A0A7X2IHT2"/>
<reference evidence="9 10" key="1">
    <citation type="submission" date="2019-11" db="EMBL/GenBank/DDBJ databases">
        <title>Novel species isolated from a subtropical stream in China.</title>
        <authorList>
            <person name="Lu H."/>
        </authorList>
    </citation>
    <scope>NUCLEOTIDE SEQUENCE [LARGE SCALE GENOMIC DNA]</scope>
    <source>
        <strain evidence="9 10">FT92W</strain>
    </source>
</reference>
<evidence type="ECO:0000256" key="4">
    <source>
        <dbReference type="ARBA" id="ARBA00022801"/>
    </source>
</evidence>
<accession>A0A7X2IHT2</accession>
<evidence type="ECO:0000313" key="9">
    <source>
        <dbReference type="EMBL" id="MRV70272.1"/>
    </source>
</evidence>
<dbReference type="Gene3D" id="3.40.710.10">
    <property type="entry name" value="DD-peptidase/beta-lactamase superfamily"/>
    <property type="match status" value="1"/>
</dbReference>
<dbReference type="GO" id="GO:0046677">
    <property type="term" value="P:response to antibiotic"/>
    <property type="evidence" value="ECO:0007669"/>
    <property type="project" value="UniProtKB-UniRule"/>
</dbReference>
<feature type="domain" description="Beta-lactamase class A catalytic" evidence="8">
    <location>
        <begin position="45"/>
        <end position="261"/>
    </location>
</feature>
<keyword evidence="10" id="KW-1185">Reference proteome</keyword>
<dbReference type="EC" id="3.5.2.6" evidence="3 6"/>
<evidence type="ECO:0000256" key="1">
    <source>
        <dbReference type="ARBA" id="ARBA00001526"/>
    </source>
</evidence>
<sequence>MSHSATRRTVLAALAAAPVMHIARAAETPQDQLAALERSAGGRLGVAVLDTGSGKQVLHRAGERFAFCSTFKTMVAAAILARGTKEPDLLARRIHYTKADLVTYSPATEQHVADGMTVAALCEAAIQLSDNSAANLLMKILGGPQAVTAYARAIGDQEFRLDRWETELNTAIPGDARDTTTPAAMMQSVNRLLLGDALGAPQRKQLVDWMVGTVTGNERIRAGSPAGATVADKTGTGSYGVTNDIGVVWPKGKAPVVVVVYYTGTDKDSKARSDVIASATRIALGALSVSA</sequence>
<dbReference type="PANTHER" id="PTHR35333">
    <property type="entry name" value="BETA-LACTAMASE"/>
    <property type="match status" value="1"/>
</dbReference>
<dbReference type="Pfam" id="PF13354">
    <property type="entry name" value="Beta-lactamase2"/>
    <property type="match status" value="1"/>
</dbReference>
<dbReference type="PRINTS" id="PR00118">
    <property type="entry name" value="BLACTAMASEA"/>
</dbReference>
<comment type="catalytic activity">
    <reaction evidence="1 6">
        <text>a beta-lactam + H2O = a substituted beta-amino acid</text>
        <dbReference type="Rhea" id="RHEA:20401"/>
        <dbReference type="ChEBI" id="CHEBI:15377"/>
        <dbReference type="ChEBI" id="CHEBI:35627"/>
        <dbReference type="ChEBI" id="CHEBI:140347"/>
        <dbReference type="EC" id="3.5.2.6"/>
    </reaction>
</comment>
<dbReference type="InterPro" id="IPR023650">
    <property type="entry name" value="Beta-lactam_class-A_AS"/>
</dbReference>
<dbReference type="NCBIfam" id="NF033103">
    <property type="entry name" value="bla_class_A"/>
    <property type="match status" value="1"/>
</dbReference>
<keyword evidence="7" id="KW-0732">Signal</keyword>